<comment type="caution">
    <text evidence="4">The sequence shown here is derived from an EMBL/GenBank/DDBJ whole genome shotgun (WGS) entry which is preliminary data.</text>
</comment>
<dbReference type="Gramene" id="GBG68485">
    <property type="protein sequence ID" value="GBG68485"/>
    <property type="gene ID" value="CBR_g3030"/>
</dbReference>
<dbReference type="InterPro" id="IPR036380">
    <property type="entry name" value="Isochorismatase-like_sf"/>
</dbReference>
<feature type="region of interest" description="Disordered" evidence="2">
    <location>
        <begin position="1"/>
        <end position="31"/>
    </location>
</feature>
<comment type="similarity">
    <text evidence="1">Belongs to the isochorismatase family.</text>
</comment>
<organism evidence="4 5">
    <name type="scientific">Chara braunii</name>
    <name type="common">Braun's stonewort</name>
    <dbReference type="NCBI Taxonomy" id="69332"/>
    <lineage>
        <taxon>Eukaryota</taxon>
        <taxon>Viridiplantae</taxon>
        <taxon>Streptophyta</taxon>
        <taxon>Charophyceae</taxon>
        <taxon>Charales</taxon>
        <taxon>Characeae</taxon>
        <taxon>Chara</taxon>
    </lineage>
</organism>
<dbReference type="SUPFAM" id="SSF52499">
    <property type="entry name" value="Isochorismatase-like hydrolases"/>
    <property type="match status" value="1"/>
</dbReference>
<keyword evidence="5" id="KW-1185">Reference proteome</keyword>
<protein>
    <recommendedName>
        <fullName evidence="3">Isochorismatase-like domain-containing protein</fullName>
    </recommendedName>
</protein>
<dbReference type="InterPro" id="IPR000868">
    <property type="entry name" value="Isochorismatase-like_dom"/>
</dbReference>
<dbReference type="Gene3D" id="3.40.50.850">
    <property type="entry name" value="Isochorismatase-like"/>
    <property type="match status" value="1"/>
</dbReference>
<feature type="compositionally biased region" description="Basic residues" evidence="2">
    <location>
        <begin position="1"/>
        <end position="15"/>
    </location>
</feature>
<dbReference type="PANTHER" id="PTHR47297:SF2">
    <property type="entry name" value="OS02G0606800 PROTEIN"/>
    <property type="match status" value="1"/>
</dbReference>
<dbReference type="GO" id="GO:0008936">
    <property type="term" value="F:nicotinamidase activity"/>
    <property type="evidence" value="ECO:0007669"/>
    <property type="project" value="InterPro"/>
</dbReference>
<dbReference type="PANTHER" id="PTHR47297">
    <property type="match status" value="1"/>
</dbReference>
<dbReference type="InterPro" id="IPR044717">
    <property type="entry name" value="NIC1"/>
</dbReference>
<evidence type="ECO:0000259" key="3">
    <source>
        <dbReference type="Pfam" id="PF00857"/>
    </source>
</evidence>
<dbReference type="CDD" id="cd00431">
    <property type="entry name" value="cysteine_hydrolases"/>
    <property type="match status" value="1"/>
</dbReference>
<sequence length="256" mass="27742">MTVRCIRGKKGRRDRKGRDGTGGGHKMSGQQGEADALTNVKACMPVKSEILSLPPGYLREIGLVIVDEQNAFATVGYGDAAPKEPNAAVTCMVEETDRLARAFSDRKWPILAFLDTHEPDKPEPPYPPHCIKGTGEENLVPALEWLEKDPAVTLVTKDCVNGFIGAIRKDGSNAFCDWVAANKLEKVLVVGICTDICVLDFVVSILSARNHDILPPLKDVIVYSKGCSTYSLPRAEAESAGLGPYAAHPQRCRKAV</sequence>
<dbReference type="Proteomes" id="UP000265515">
    <property type="component" value="Unassembled WGS sequence"/>
</dbReference>
<evidence type="ECO:0000256" key="2">
    <source>
        <dbReference type="SAM" id="MobiDB-lite"/>
    </source>
</evidence>
<feature type="domain" description="Isochorismatase-like" evidence="3">
    <location>
        <begin position="63"/>
        <end position="237"/>
    </location>
</feature>
<dbReference type="Pfam" id="PF00857">
    <property type="entry name" value="Isochorismatase"/>
    <property type="match status" value="1"/>
</dbReference>
<reference evidence="4 5" key="1">
    <citation type="journal article" date="2018" name="Cell">
        <title>The Chara Genome: Secondary Complexity and Implications for Plant Terrestrialization.</title>
        <authorList>
            <person name="Nishiyama T."/>
            <person name="Sakayama H."/>
            <person name="Vries J.D."/>
            <person name="Buschmann H."/>
            <person name="Saint-Marcoux D."/>
            <person name="Ullrich K.K."/>
            <person name="Haas F.B."/>
            <person name="Vanderstraeten L."/>
            <person name="Becker D."/>
            <person name="Lang D."/>
            <person name="Vosolsobe S."/>
            <person name="Rombauts S."/>
            <person name="Wilhelmsson P.K.I."/>
            <person name="Janitza P."/>
            <person name="Kern R."/>
            <person name="Heyl A."/>
            <person name="Rumpler F."/>
            <person name="Villalobos L.I.A.C."/>
            <person name="Clay J.M."/>
            <person name="Skokan R."/>
            <person name="Toyoda A."/>
            <person name="Suzuki Y."/>
            <person name="Kagoshima H."/>
            <person name="Schijlen E."/>
            <person name="Tajeshwar N."/>
            <person name="Catarino B."/>
            <person name="Hetherington A.J."/>
            <person name="Saltykova A."/>
            <person name="Bonnot C."/>
            <person name="Breuninger H."/>
            <person name="Symeonidi A."/>
            <person name="Radhakrishnan G.V."/>
            <person name="Van Nieuwerburgh F."/>
            <person name="Deforce D."/>
            <person name="Chang C."/>
            <person name="Karol K.G."/>
            <person name="Hedrich R."/>
            <person name="Ulvskov P."/>
            <person name="Glockner G."/>
            <person name="Delwiche C.F."/>
            <person name="Petrasek J."/>
            <person name="Van de Peer Y."/>
            <person name="Friml J."/>
            <person name="Beilby M."/>
            <person name="Dolan L."/>
            <person name="Kohara Y."/>
            <person name="Sugano S."/>
            <person name="Fujiyama A."/>
            <person name="Delaux P.-M."/>
            <person name="Quint M."/>
            <person name="TheiBen G."/>
            <person name="Hagemann M."/>
            <person name="Harholt J."/>
            <person name="Dunand C."/>
            <person name="Zachgo S."/>
            <person name="Langdale J."/>
            <person name="Maumus F."/>
            <person name="Straeten D.V.D."/>
            <person name="Gould S.B."/>
            <person name="Rensing S.A."/>
        </authorList>
    </citation>
    <scope>NUCLEOTIDE SEQUENCE [LARGE SCALE GENOMIC DNA]</scope>
    <source>
        <strain evidence="4 5">S276</strain>
    </source>
</reference>
<gene>
    <name evidence="4" type="ORF">CBR_g3030</name>
</gene>
<accession>A0A388KEJ5</accession>
<evidence type="ECO:0000313" key="4">
    <source>
        <dbReference type="EMBL" id="GBG68485.1"/>
    </source>
</evidence>
<dbReference type="EMBL" id="BFEA01000101">
    <property type="protein sequence ID" value="GBG68485.1"/>
    <property type="molecule type" value="Genomic_DNA"/>
</dbReference>
<dbReference type="GO" id="GO:0019365">
    <property type="term" value="P:pyridine nucleotide salvage"/>
    <property type="evidence" value="ECO:0007669"/>
    <property type="project" value="InterPro"/>
</dbReference>
<name>A0A388KEJ5_CHABU</name>
<dbReference type="AlphaFoldDB" id="A0A388KEJ5"/>
<proteinExistence type="inferred from homology"/>
<evidence type="ECO:0000313" key="5">
    <source>
        <dbReference type="Proteomes" id="UP000265515"/>
    </source>
</evidence>
<dbReference type="OrthoDB" id="2013482at2759"/>
<evidence type="ECO:0000256" key="1">
    <source>
        <dbReference type="ARBA" id="ARBA00006336"/>
    </source>
</evidence>